<name>A0ABQ7GH04_DUNSA</name>
<proteinExistence type="predicted"/>
<accession>A0ABQ7GH04</accession>
<comment type="caution">
    <text evidence="1">The sequence shown here is derived from an EMBL/GenBank/DDBJ whole genome shotgun (WGS) entry which is preliminary data.</text>
</comment>
<sequence>MQQGQASPARQGPQHELMSVLLAAAPDEFEALMQLYFPTELDSELEELEITAPSGGILREAAATEVAAQRWQRKSMEAASKAEVARSRAKMKAGEAMQILDSAEAESMAYQANLDAAPDHTRLQYERASAAKVEAQECYAQYRTLVQESRNAAQQALEAAEYARWLELAGMRQESAAALRKAKEWVLAALQFMCSHIP</sequence>
<evidence type="ECO:0000313" key="1">
    <source>
        <dbReference type="EMBL" id="KAF5833882.1"/>
    </source>
</evidence>
<gene>
    <name evidence="1" type="ORF">DUNSADRAFT_9677</name>
</gene>
<dbReference type="EMBL" id="MU069786">
    <property type="protein sequence ID" value="KAF5833882.1"/>
    <property type="molecule type" value="Genomic_DNA"/>
</dbReference>
<evidence type="ECO:0000313" key="2">
    <source>
        <dbReference type="Proteomes" id="UP000815325"/>
    </source>
</evidence>
<reference evidence="1" key="1">
    <citation type="submission" date="2017-08" db="EMBL/GenBank/DDBJ databases">
        <authorList>
            <person name="Polle J.E."/>
            <person name="Barry K."/>
            <person name="Cushman J."/>
            <person name="Schmutz J."/>
            <person name="Tran D."/>
            <person name="Hathwaick L.T."/>
            <person name="Yim W.C."/>
            <person name="Jenkins J."/>
            <person name="Mckie-Krisberg Z.M."/>
            <person name="Prochnik S."/>
            <person name="Lindquist E."/>
            <person name="Dockter R.B."/>
            <person name="Adam C."/>
            <person name="Molina H."/>
            <person name="Bunkerborg J."/>
            <person name="Jin E."/>
            <person name="Buchheim M."/>
            <person name="Magnuson J."/>
        </authorList>
    </citation>
    <scope>NUCLEOTIDE SEQUENCE</scope>
    <source>
        <strain evidence="1">CCAP 19/18</strain>
    </source>
</reference>
<organism evidence="1 2">
    <name type="scientific">Dunaliella salina</name>
    <name type="common">Green alga</name>
    <name type="synonym">Protococcus salinus</name>
    <dbReference type="NCBI Taxonomy" id="3046"/>
    <lineage>
        <taxon>Eukaryota</taxon>
        <taxon>Viridiplantae</taxon>
        <taxon>Chlorophyta</taxon>
        <taxon>core chlorophytes</taxon>
        <taxon>Chlorophyceae</taxon>
        <taxon>CS clade</taxon>
        <taxon>Chlamydomonadales</taxon>
        <taxon>Dunaliellaceae</taxon>
        <taxon>Dunaliella</taxon>
    </lineage>
</organism>
<keyword evidence="2" id="KW-1185">Reference proteome</keyword>
<protein>
    <submittedName>
        <fullName evidence="1">Uncharacterized protein</fullName>
    </submittedName>
</protein>
<dbReference type="Proteomes" id="UP000815325">
    <property type="component" value="Unassembled WGS sequence"/>
</dbReference>